<dbReference type="InterPro" id="IPR042104">
    <property type="entry name" value="PKS_dehydratase_sf"/>
</dbReference>
<dbReference type="GO" id="GO:0006633">
    <property type="term" value="P:fatty acid biosynthetic process"/>
    <property type="evidence" value="ECO:0007669"/>
    <property type="project" value="TreeGrafter"/>
</dbReference>
<dbReference type="Pfam" id="PF08659">
    <property type="entry name" value="KR"/>
    <property type="match status" value="1"/>
</dbReference>
<dbReference type="InterPro" id="IPR049552">
    <property type="entry name" value="PKS_DH_N"/>
</dbReference>
<accession>A0A6A6SRT7</accession>
<evidence type="ECO:0000259" key="10">
    <source>
        <dbReference type="PROSITE" id="PS52004"/>
    </source>
</evidence>
<dbReference type="Gene3D" id="1.10.1200.10">
    <property type="entry name" value="ACP-like"/>
    <property type="match status" value="1"/>
</dbReference>
<evidence type="ECO:0000256" key="6">
    <source>
        <dbReference type="ARBA" id="ARBA00023315"/>
    </source>
</evidence>
<dbReference type="SUPFAM" id="SSF52151">
    <property type="entry name" value="FabD/lysophospholipase-like"/>
    <property type="match status" value="1"/>
</dbReference>
<gene>
    <name evidence="12" type="ORF">K491DRAFT_761776</name>
</gene>
<dbReference type="Pfam" id="PF00109">
    <property type="entry name" value="ketoacyl-synt"/>
    <property type="match status" value="1"/>
</dbReference>
<dbReference type="Pfam" id="PF02801">
    <property type="entry name" value="Ketoacyl-synt_C"/>
    <property type="match status" value="1"/>
</dbReference>
<dbReference type="PROSITE" id="PS52004">
    <property type="entry name" value="KS3_2"/>
    <property type="match status" value="1"/>
</dbReference>
<dbReference type="InterPro" id="IPR013968">
    <property type="entry name" value="PKS_KR"/>
</dbReference>
<dbReference type="Pfam" id="PF14765">
    <property type="entry name" value="PS-DH"/>
    <property type="match status" value="1"/>
</dbReference>
<name>A0A6A6SRT7_9PLEO</name>
<keyword evidence="6" id="KW-0012">Acyltransferase</keyword>
<feature type="domain" description="Ketosynthase family 3 (KS3)" evidence="10">
    <location>
        <begin position="6"/>
        <end position="430"/>
    </location>
</feature>
<dbReference type="InterPro" id="IPR020841">
    <property type="entry name" value="PKS_Beta-ketoAc_synthase_dom"/>
</dbReference>
<keyword evidence="3" id="KW-0808">Transferase</keyword>
<dbReference type="SUPFAM" id="SSF50129">
    <property type="entry name" value="GroES-like"/>
    <property type="match status" value="1"/>
</dbReference>
<dbReference type="InterPro" id="IPR036291">
    <property type="entry name" value="NAD(P)-bd_dom_sf"/>
</dbReference>
<dbReference type="OrthoDB" id="329835at2759"/>
<dbReference type="InterPro" id="IPR009081">
    <property type="entry name" value="PP-bd_ACP"/>
</dbReference>
<feature type="domain" description="PKS/mFAS DH" evidence="11">
    <location>
        <begin position="941"/>
        <end position="1257"/>
    </location>
</feature>
<dbReference type="Pfam" id="PF21089">
    <property type="entry name" value="PKS_DH_N"/>
    <property type="match status" value="1"/>
</dbReference>
<dbReference type="Gene3D" id="3.30.70.3290">
    <property type="match status" value="1"/>
</dbReference>
<evidence type="ECO:0000256" key="2">
    <source>
        <dbReference type="ARBA" id="ARBA00022553"/>
    </source>
</evidence>
<dbReference type="PROSITE" id="PS00012">
    <property type="entry name" value="PHOSPHOPANTETHEINE"/>
    <property type="match status" value="1"/>
</dbReference>
<evidence type="ECO:0000313" key="12">
    <source>
        <dbReference type="EMBL" id="KAF2650360.1"/>
    </source>
</evidence>
<dbReference type="SUPFAM" id="SSF51735">
    <property type="entry name" value="NAD(P)-binding Rossmann-fold domains"/>
    <property type="match status" value="2"/>
</dbReference>
<dbReference type="InterPro" id="IPR020843">
    <property type="entry name" value="ER"/>
</dbReference>
<dbReference type="Gene3D" id="3.40.47.10">
    <property type="match status" value="1"/>
</dbReference>
<feature type="domain" description="Carrier" evidence="9">
    <location>
        <begin position="2197"/>
        <end position="2272"/>
    </location>
</feature>
<protein>
    <submittedName>
        <fullName evidence="12">Putative polyketide synthase</fullName>
    </submittedName>
</protein>
<feature type="region of interest" description="N-terminal hotdog fold" evidence="7">
    <location>
        <begin position="941"/>
        <end position="1074"/>
    </location>
</feature>
<feature type="region of interest" description="Disordered" evidence="8">
    <location>
        <begin position="55"/>
        <end position="76"/>
    </location>
</feature>
<dbReference type="Gene3D" id="3.10.129.110">
    <property type="entry name" value="Polyketide synthase dehydratase"/>
    <property type="match status" value="1"/>
</dbReference>
<feature type="active site" description="Proton donor; for dehydratase activity" evidence="7">
    <location>
        <position position="1167"/>
    </location>
</feature>
<dbReference type="InterPro" id="IPR014030">
    <property type="entry name" value="Ketoacyl_synth_N"/>
</dbReference>
<dbReference type="InterPro" id="IPR001227">
    <property type="entry name" value="Ac_transferase_dom_sf"/>
</dbReference>
<dbReference type="InterPro" id="IPR049900">
    <property type="entry name" value="PKS_mFAS_DH"/>
</dbReference>
<dbReference type="InterPro" id="IPR057326">
    <property type="entry name" value="KR_dom"/>
</dbReference>
<dbReference type="CDD" id="cd05274">
    <property type="entry name" value="KR_FAS_SDR_x"/>
    <property type="match status" value="1"/>
</dbReference>
<feature type="region of interest" description="C-terminal hotdog fold" evidence="7">
    <location>
        <begin position="1103"/>
        <end position="1257"/>
    </location>
</feature>
<dbReference type="InterPro" id="IPR013149">
    <property type="entry name" value="ADH-like_C"/>
</dbReference>
<dbReference type="Pfam" id="PF00698">
    <property type="entry name" value="Acyl_transf_1"/>
    <property type="match status" value="1"/>
</dbReference>
<keyword evidence="1" id="KW-0596">Phosphopantetheine</keyword>
<dbReference type="InterPro" id="IPR014031">
    <property type="entry name" value="Ketoacyl_synth_C"/>
</dbReference>
<dbReference type="SMART" id="SM00825">
    <property type="entry name" value="PKS_KS"/>
    <property type="match status" value="1"/>
</dbReference>
<dbReference type="SMART" id="SM00826">
    <property type="entry name" value="PKS_DH"/>
    <property type="match status" value="1"/>
</dbReference>
<evidence type="ECO:0000259" key="11">
    <source>
        <dbReference type="PROSITE" id="PS52019"/>
    </source>
</evidence>
<dbReference type="PANTHER" id="PTHR43775">
    <property type="entry name" value="FATTY ACID SYNTHASE"/>
    <property type="match status" value="1"/>
</dbReference>
<dbReference type="SMART" id="SM00827">
    <property type="entry name" value="PKS_AT"/>
    <property type="match status" value="1"/>
</dbReference>
<evidence type="ECO:0000256" key="4">
    <source>
        <dbReference type="ARBA" id="ARBA00022857"/>
    </source>
</evidence>
<proteinExistence type="predicted"/>
<dbReference type="CDD" id="cd05195">
    <property type="entry name" value="enoyl_red"/>
    <property type="match status" value="1"/>
</dbReference>
<dbReference type="SUPFAM" id="SSF47336">
    <property type="entry name" value="ACP-like"/>
    <property type="match status" value="1"/>
</dbReference>
<dbReference type="Pfam" id="PF23297">
    <property type="entry name" value="ACP_SdgA_C"/>
    <property type="match status" value="1"/>
</dbReference>
<dbReference type="InterPro" id="IPR050091">
    <property type="entry name" value="PKS_NRPS_Biosynth_Enz"/>
</dbReference>
<keyword evidence="5" id="KW-0511">Multifunctional enzyme</keyword>
<keyword evidence="2" id="KW-0597">Phosphoprotein</keyword>
<dbReference type="InterPro" id="IPR036736">
    <property type="entry name" value="ACP-like_sf"/>
</dbReference>
<dbReference type="InterPro" id="IPR006162">
    <property type="entry name" value="Ppantetheine_attach_site"/>
</dbReference>
<dbReference type="InterPro" id="IPR056501">
    <property type="entry name" value="NAD-bd_HRPKS_sdrA"/>
</dbReference>
<dbReference type="PROSITE" id="PS50075">
    <property type="entry name" value="CARRIER"/>
    <property type="match status" value="1"/>
</dbReference>
<dbReference type="SMART" id="SM00822">
    <property type="entry name" value="PKS_KR"/>
    <property type="match status" value="1"/>
</dbReference>
<dbReference type="PANTHER" id="PTHR43775:SF29">
    <property type="entry name" value="ASPERFURANONE POLYKETIDE SYNTHASE AFOG-RELATED"/>
    <property type="match status" value="1"/>
</dbReference>
<dbReference type="Pfam" id="PF23114">
    <property type="entry name" value="NAD-bd_HRPKS_sdrA"/>
    <property type="match status" value="1"/>
</dbReference>
<sequence>MGTPAVEPIAIVGFSLGFPQDAVNSEALWEIMMKKRNTATDFPPDRFNADSVYHPDTNRRGQVKHVPPRNPTVSQHNQIPVKRGHFRKDNLAAFDAPFFAISKTDAASMDPQQRWLLEHTYKALENAGLSVESVSGSKTSVYTGSFSSDWMHLAYKDGEESETTTALGVQACFNANRISWFFDLKGNSANVDTACSSSLSIVAGSNVLLSIDNFHTLTNLNMLSLDGQCYSFDHRGNGYGRGEGVGVLILKRVSDAIRNNDTIRGIIRSTGSNQNGHTSSITLPSPASQQILIEETYAKANLSMEPTRFFEAHGTGTIVGDPNESKALGLAFRNVRTAKDPLWVGAIKSNIGHLEGASGIAGVIKAMLVLEKGIIPPNTNFEKLNPKIDADFLNIKFPLEPVPWPGNGLRRASVDSFGNAGTNSHVVLDDVFHFLEEHELKGHHLTVMNSPREPIESGSRQDLHLKMLANIPKYSEEPTRSPKLLVLSAYDKGGVQRQAQAYASYFAQSLLRLDKDYLDNLSFTLSTRRTMLPWKAFAVVESPHDLQSFDKILSQPRKSSVNPGLVFVFTGQGAQWAGMGRELLCVPSFRESIQRSEAFLSEIGCPWSLREELERREQSDIQKPELSQPICTALQIALVDMLAEFNIIPTLVIGHSSGEIAGAYTIGALPVQDALQIAYFRGTFSGVLASRERRGAMLSVGLGSDAVSAYLKRITAQLGNAADLTVACYNSPRNVTVSGDEMQIDTLKILLDRDGVFARKLAVEAAYHSPHMQSIAESYRNAMQEIRHRSSAYPTSTRMISTVNGRSISTEDLGSPDYWVSNMTSPVKFTDAVETLLSRSTQRIRKKLDLSHRNFHRLDMLVEIGPHSALHGPLNEILNSPGRVTKLDYTSVLKRNTSAIDSTFGAMGSIMSLGYPVDLQKLFWSESRLSAEYRTGSRGKLDLLGKPVTDWDPGNPRWRNHLRISEMPWIEDHLIDGTLIYPGAGMLVGVVEAANQITQSSEGVLGFQLKEVKFSRPLVISRDSKGTETQLRFHSLSSSARPLNTWVEFTLSYYEKGVWHLCCRGFVQATYIRRPNEIDNGKEDLEEIGFHTQMNAELTNSASSPLVVAEFYEGLNRDGLGLGPAFHRVKREEIFAEQQGVRCDIDLYQWPEDQFPQAHIIHPTSLDAMFHIAIAGYSEGGRKTIPTVVPTFLRNAFICKSGLSFPQTKDVHAMAWTRSEDDRGIECEGRVLDSQLNNFLVRFDGFRMTKIADNVQNEAAADQTEQLPYCIKYRPDIDLLDDQNQIVPLKASTAVMKRVQKVLRHNGVIHSPETTPYIPSAGKCRDAQSSKGKRPLSNGVFPSFELNVTRSEAIDAEIDEISKDDSKTVSLIVDFSSHVQSLVAEQIQDCLLHEGFGSVHIETLEDAACSDRETDDIFVSLLELDAKFLYGISKRAYKLLHTLLVSAQDVLWVNFAGGTDAEDPAYSVVHGLFRALRNEYENLNLTVLSLEAHERLSDQQMRSFLRVLRSKHVAQHSRIIDVEYLEIEGALCIPRIIPAPHLSLELQRRTSQRRSSLIKIENAPPIRLAIGSPGLLDTLHFVEDLDAKHDLLPHEVEIEAKAFGLNFKDCLAALGQLPKATIGQECAGIVKRSSSPLFEAGDHVIAVKVGGFKSVVRCNAAWTFKIPDTLPFTTAAAIPVQFGTAREVIYRIGHLQPEDSILIHTGASGTGQALIQLALSVGATVFATVSSQMKRDILKETYGLPEEHILYSRDTSFAQGIKRLTNGRGVDVVVNSLSGESLLASWECLAPYGRFIEIGLNDINANSNLPMLKFGSNASFHGFDGSLWMQDRPDLARRTLQEVIDGFITGELHVPKPLHIHDVSDIERALRMLQEGSNAGKFVVEITPDSEVSALVATRPSFSMEPNATFVIAGGLGGIGRVAARWMAERGARNLILLSRSGPRSDAAVALCTELRLKGVRVETPACDVTDLPMMRDVFEHLSTHMPPIKGVCQMSIVARDCLFKDMDFESWSVAVDCKSIGTWNLHAVLPPGMDFFVILSSISGLSGIRGQANYDAGNTYEDAFARYRVSQGEKCIALDLGAMLDDGILAENKELLNRVLAYGTLGAISRQRFYGMLDYYCNPSMPILLPYESQVAIGIGTEDNDSLEGVNFNRQPMLRHATQDALKSGKAGSTGQAITRRELFANASSFEEAAGIVAESIIQKLAKSLTEMQDSASIDHHRQLQMYGVDSLLAVELRNWIAKEFQADIAVFETQGASTLGTLSVSVAARSTIKNGNWNNQ</sequence>
<dbReference type="SUPFAM" id="SSF55048">
    <property type="entry name" value="Probable ACP-binding domain of malonyl-CoA ACP transacylase"/>
    <property type="match status" value="1"/>
</dbReference>
<dbReference type="InterPro" id="IPR014043">
    <property type="entry name" value="Acyl_transferase_dom"/>
</dbReference>
<dbReference type="Proteomes" id="UP000799324">
    <property type="component" value="Unassembled WGS sequence"/>
</dbReference>
<reference evidence="12" key="1">
    <citation type="journal article" date="2020" name="Stud. Mycol.">
        <title>101 Dothideomycetes genomes: a test case for predicting lifestyles and emergence of pathogens.</title>
        <authorList>
            <person name="Haridas S."/>
            <person name="Albert R."/>
            <person name="Binder M."/>
            <person name="Bloem J."/>
            <person name="Labutti K."/>
            <person name="Salamov A."/>
            <person name="Andreopoulos B."/>
            <person name="Baker S."/>
            <person name="Barry K."/>
            <person name="Bills G."/>
            <person name="Bluhm B."/>
            <person name="Cannon C."/>
            <person name="Castanera R."/>
            <person name="Culley D."/>
            <person name="Daum C."/>
            <person name="Ezra D."/>
            <person name="Gonzalez J."/>
            <person name="Henrissat B."/>
            <person name="Kuo A."/>
            <person name="Liang C."/>
            <person name="Lipzen A."/>
            <person name="Lutzoni F."/>
            <person name="Magnuson J."/>
            <person name="Mondo S."/>
            <person name="Nolan M."/>
            <person name="Ohm R."/>
            <person name="Pangilinan J."/>
            <person name="Park H.-J."/>
            <person name="Ramirez L."/>
            <person name="Alfaro M."/>
            <person name="Sun H."/>
            <person name="Tritt A."/>
            <person name="Yoshinaga Y."/>
            <person name="Zwiers L.-H."/>
            <person name="Turgeon B."/>
            <person name="Goodwin S."/>
            <person name="Spatafora J."/>
            <person name="Crous P."/>
            <person name="Grigoriev I."/>
        </authorList>
    </citation>
    <scope>NUCLEOTIDE SEQUENCE</scope>
    <source>
        <strain evidence="12">CBS 122681</strain>
    </source>
</reference>
<dbReference type="Gene3D" id="3.40.366.10">
    <property type="entry name" value="Malonyl-Coenzyme A Acyl Carrier Protein, domain 2"/>
    <property type="match status" value="1"/>
</dbReference>
<dbReference type="GO" id="GO:0031177">
    <property type="term" value="F:phosphopantetheine binding"/>
    <property type="evidence" value="ECO:0007669"/>
    <property type="project" value="InterPro"/>
</dbReference>
<organism evidence="12 13">
    <name type="scientific">Lophiostoma macrostomum CBS 122681</name>
    <dbReference type="NCBI Taxonomy" id="1314788"/>
    <lineage>
        <taxon>Eukaryota</taxon>
        <taxon>Fungi</taxon>
        <taxon>Dikarya</taxon>
        <taxon>Ascomycota</taxon>
        <taxon>Pezizomycotina</taxon>
        <taxon>Dothideomycetes</taxon>
        <taxon>Pleosporomycetidae</taxon>
        <taxon>Pleosporales</taxon>
        <taxon>Lophiostomataceae</taxon>
        <taxon>Lophiostoma</taxon>
    </lineage>
</organism>
<dbReference type="InterPro" id="IPR016036">
    <property type="entry name" value="Malonyl_transacylase_ACP-bd"/>
</dbReference>
<dbReference type="GO" id="GO:0004312">
    <property type="term" value="F:fatty acid synthase activity"/>
    <property type="evidence" value="ECO:0007669"/>
    <property type="project" value="TreeGrafter"/>
</dbReference>
<keyword evidence="4" id="KW-0521">NADP</keyword>
<dbReference type="GO" id="GO:0016491">
    <property type="term" value="F:oxidoreductase activity"/>
    <property type="evidence" value="ECO:0007669"/>
    <property type="project" value="InterPro"/>
</dbReference>
<feature type="active site" description="Proton acceptor; for dehydratase activity" evidence="7">
    <location>
        <position position="973"/>
    </location>
</feature>
<dbReference type="SMART" id="SM00829">
    <property type="entry name" value="PKS_ER"/>
    <property type="match status" value="1"/>
</dbReference>
<dbReference type="InterPro" id="IPR016039">
    <property type="entry name" value="Thiolase-like"/>
</dbReference>
<keyword evidence="13" id="KW-1185">Reference proteome</keyword>
<dbReference type="InterPro" id="IPR049551">
    <property type="entry name" value="PKS_DH_C"/>
</dbReference>
<evidence type="ECO:0000256" key="8">
    <source>
        <dbReference type="SAM" id="MobiDB-lite"/>
    </source>
</evidence>
<dbReference type="PROSITE" id="PS52019">
    <property type="entry name" value="PKS_MFAS_DH"/>
    <property type="match status" value="1"/>
</dbReference>
<dbReference type="InterPro" id="IPR011032">
    <property type="entry name" value="GroES-like_sf"/>
</dbReference>
<dbReference type="Gene3D" id="3.90.180.10">
    <property type="entry name" value="Medium-chain alcohol dehydrogenases, catalytic domain"/>
    <property type="match status" value="1"/>
</dbReference>
<dbReference type="CDD" id="cd00833">
    <property type="entry name" value="PKS"/>
    <property type="match status" value="1"/>
</dbReference>
<evidence type="ECO:0000256" key="3">
    <source>
        <dbReference type="ARBA" id="ARBA00022679"/>
    </source>
</evidence>
<dbReference type="EMBL" id="MU004457">
    <property type="protein sequence ID" value="KAF2650360.1"/>
    <property type="molecule type" value="Genomic_DNA"/>
</dbReference>
<evidence type="ECO:0000256" key="1">
    <source>
        <dbReference type="ARBA" id="ARBA00022450"/>
    </source>
</evidence>
<evidence type="ECO:0000259" key="9">
    <source>
        <dbReference type="PROSITE" id="PS50075"/>
    </source>
</evidence>
<dbReference type="GO" id="GO:0030639">
    <property type="term" value="P:polyketide biosynthetic process"/>
    <property type="evidence" value="ECO:0007669"/>
    <property type="project" value="UniProtKB-ARBA"/>
</dbReference>
<dbReference type="InterPro" id="IPR020806">
    <property type="entry name" value="PKS_PP-bd"/>
</dbReference>
<dbReference type="Gene3D" id="3.40.50.720">
    <property type="entry name" value="NAD(P)-binding Rossmann-like Domain"/>
    <property type="match status" value="1"/>
</dbReference>
<dbReference type="InterPro" id="IPR020807">
    <property type="entry name" value="PKS_DH"/>
</dbReference>
<evidence type="ECO:0000256" key="7">
    <source>
        <dbReference type="PROSITE-ProRule" id="PRU01363"/>
    </source>
</evidence>
<evidence type="ECO:0000256" key="5">
    <source>
        <dbReference type="ARBA" id="ARBA00023268"/>
    </source>
</evidence>
<evidence type="ECO:0000313" key="13">
    <source>
        <dbReference type="Proteomes" id="UP000799324"/>
    </source>
</evidence>
<dbReference type="InterPro" id="IPR016035">
    <property type="entry name" value="Acyl_Trfase/lysoPLipase"/>
</dbReference>
<dbReference type="SUPFAM" id="SSF53901">
    <property type="entry name" value="Thiolase-like"/>
    <property type="match status" value="1"/>
</dbReference>
<dbReference type="SMART" id="SM00823">
    <property type="entry name" value="PKS_PP"/>
    <property type="match status" value="1"/>
</dbReference>
<dbReference type="Pfam" id="PF00107">
    <property type="entry name" value="ADH_zinc_N"/>
    <property type="match status" value="1"/>
</dbReference>